<evidence type="ECO:0000256" key="2">
    <source>
        <dbReference type="SAM" id="MobiDB-lite"/>
    </source>
</evidence>
<name>X6MQA9_RETFI</name>
<dbReference type="Gene3D" id="1.10.287.1490">
    <property type="match status" value="1"/>
</dbReference>
<dbReference type="AlphaFoldDB" id="X6MQA9"/>
<organism evidence="3 4">
    <name type="scientific">Reticulomyxa filosa</name>
    <dbReference type="NCBI Taxonomy" id="46433"/>
    <lineage>
        <taxon>Eukaryota</taxon>
        <taxon>Sar</taxon>
        <taxon>Rhizaria</taxon>
        <taxon>Retaria</taxon>
        <taxon>Foraminifera</taxon>
        <taxon>Monothalamids</taxon>
        <taxon>Reticulomyxidae</taxon>
        <taxon>Reticulomyxa</taxon>
    </lineage>
</organism>
<evidence type="ECO:0000256" key="1">
    <source>
        <dbReference type="SAM" id="Coils"/>
    </source>
</evidence>
<feature type="region of interest" description="Disordered" evidence="2">
    <location>
        <begin position="487"/>
        <end position="547"/>
    </location>
</feature>
<accession>X6MQA9</accession>
<evidence type="ECO:0000313" key="3">
    <source>
        <dbReference type="EMBL" id="ETO16188.1"/>
    </source>
</evidence>
<protein>
    <submittedName>
        <fullName evidence="3">Viral A-type inclusion protein</fullName>
    </submittedName>
</protein>
<keyword evidence="1" id="KW-0175">Coiled coil</keyword>
<gene>
    <name evidence="3" type="ORF">RFI_21169</name>
</gene>
<dbReference type="EMBL" id="ASPP01018495">
    <property type="protein sequence ID" value="ETO16188.1"/>
    <property type="molecule type" value="Genomic_DNA"/>
</dbReference>
<comment type="caution">
    <text evidence="3">The sequence shown here is derived from an EMBL/GenBank/DDBJ whole genome shotgun (WGS) entry which is preliminary data.</text>
</comment>
<feature type="coiled-coil region" evidence="1">
    <location>
        <begin position="201"/>
        <end position="386"/>
    </location>
</feature>
<dbReference type="Proteomes" id="UP000023152">
    <property type="component" value="Unassembled WGS sequence"/>
</dbReference>
<feature type="region of interest" description="Disordered" evidence="2">
    <location>
        <begin position="442"/>
        <end position="471"/>
    </location>
</feature>
<evidence type="ECO:0000313" key="4">
    <source>
        <dbReference type="Proteomes" id="UP000023152"/>
    </source>
</evidence>
<sequence>MFVGVHQYIYICIFAFDKQEIAQLNRQCGFIILLNSRLIELQLESKLNFPKLDLTKREEKLKVKKKNNIYIYIIPNANELFGIHHEKLIQEKAELEKKRRSYEKELTQLRPLYQLNQDLNREILRLREANKSLTSNIKSIVCLFVCLFFANADIRSMLSEKSRQYVEEIERQVNYYRGHVVTLVNEVESLRQGCSICMDRLTESQKDLTSARDEMSALLSQMNEMEERTGSDKEDVRRMKQEIGHLKAQMETEKQSLQWQLEHLRNEKDVLSEALSNERSKQVALEYQASSDIKYEKQIKDLQDQLSMIEANTLQVQDQWEKRVKDNQELADKFRAKYESVKQHIKTLELQHGEYTRVNEALKKQNNEFRQMITKLQQQLKQAKSNNAINGGSANVVGDMPNLALGIINPGVNVAESPALSDMASLNAQFLAQQEAALTQFKSNQKNDSSNNDDRKKNKNHSSDSLTINSKLQKNILSDEEVPKLIAPSKSVPHSHAYSSSKKSSLEDLSASEGVLDNDALGEGSDDQNASNLEVRKVIGDPLNPQPVQEIWGRKTKTISQKGTKKRVLVEWHFVTSDS</sequence>
<feature type="compositionally biased region" description="Low complexity" evidence="2">
    <location>
        <begin position="494"/>
        <end position="513"/>
    </location>
</feature>
<reference evidence="3 4" key="1">
    <citation type="journal article" date="2013" name="Curr. Biol.">
        <title>The Genome of the Foraminiferan Reticulomyxa filosa.</title>
        <authorList>
            <person name="Glockner G."/>
            <person name="Hulsmann N."/>
            <person name="Schleicher M."/>
            <person name="Noegel A.A."/>
            <person name="Eichinger L."/>
            <person name="Gallinger C."/>
            <person name="Pawlowski J."/>
            <person name="Sierra R."/>
            <person name="Euteneuer U."/>
            <person name="Pillet L."/>
            <person name="Moustafa A."/>
            <person name="Platzer M."/>
            <person name="Groth M."/>
            <person name="Szafranski K."/>
            <person name="Schliwa M."/>
        </authorList>
    </citation>
    <scope>NUCLEOTIDE SEQUENCE [LARGE SCALE GENOMIC DNA]</scope>
</reference>
<proteinExistence type="predicted"/>
<feature type="coiled-coil region" evidence="1">
    <location>
        <begin position="85"/>
        <end position="136"/>
    </location>
</feature>
<keyword evidence="4" id="KW-1185">Reference proteome</keyword>